<reference evidence="2" key="1">
    <citation type="submission" date="2017-04" db="EMBL/GenBank/DDBJ databases">
        <title>Function of individual gut microbiota members based on whole genome sequencing of pure cultures obtained from chicken caecum.</title>
        <authorList>
            <person name="Medvecky M."/>
            <person name="Cejkova D."/>
            <person name="Polansky O."/>
            <person name="Karasova D."/>
            <person name="Kubasova T."/>
            <person name="Cizek A."/>
            <person name="Rychlik I."/>
        </authorList>
    </citation>
    <scope>NUCLEOTIDE SEQUENCE [LARGE SCALE GENOMIC DNA]</scope>
    <source>
        <strain evidence="2">An175</strain>
    </source>
</reference>
<dbReference type="Proteomes" id="UP000196386">
    <property type="component" value="Unassembled WGS sequence"/>
</dbReference>
<evidence type="ECO:0000313" key="2">
    <source>
        <dbReference type="Proteomes" id="UP000196386"/>
    </source>
</evidence>
<dbReference type="EMBL" id="NFKP01000029">
    <property type="protein sequence ID" value="OUP67633.1"/>
    <property type="molecule type" value="Genomic_DNA"/>
</dbReference>
<accession>A0A1Y4N6V5</accession>
<gene>
    <name evidence="1" type="ORF">B5F11_17175</name>
</gene>
<protein>
    <submittedName>
        <fullName evidence="1">Uncharacterized protein</fullName>
    </submittedName>
</protein>
<evidence type="ECO:0000313" key="1">
    <source>
        <dbReference type="EMBL" id="OUP67633.1"/>
    </source>
</evidence>
<proteinExistence type="predicted"/>
<sequence length="61" mass="6791">MRGNRLLMGNYTMPLRGWYNNRRANGFAVCSRHPAVDCTCCITTKADGKLERACRCGIIPG</sequence>
<comment type="caution">
    <text evidence="1">The sequence shown here is derived from an EMBL/GenBank/DDBJ whole genome shotgun (WGS) entry which is preliminary data.</text>
</comment>
<name>A0A1Y4N6V5_9FIRM</name>
<dbReference type="AlphaFoldDB" id="A0A1Y4N6V5"/>
<organism evidence="1 2">
    <name type="scientific">Anaerotruncus colihominis</name>
    <dbReference type="NCBI Taxonomy" id="169435"/>
    <lineage>
        <taxon>Bacteria</taxon>
        <taxon>Bacillati</taxon>
        <taxon>Bacillota</taxon>
        <taxon>Clostridia</taxon>
        <taxon>Eubacteriales</taxon>
        <taxon>Oscillospiraceae</taxon>
        <taxon>Anaerotruncus</taxon>
    </lineage>
</organism>